<dbReference type="GO" id="GO:0003968">
    <property type="term" value="F:RNA-directed RNA polymerase activity"/>
    <property type="evidence" value="ECO:0007669"/>
    <property type="project" value="UniProtKB-KW"/>
</dbReference>
<dbReference type="PROSITE" id="PS00290">
    <property type="entry name" value="IG_MHC"/>
    <property type="match status" value="1"/>
</dbReference>
<keyword evidence="1" id="KW-0548">Nucleotidyltransferase</keyword>
<keyword evidence="1" id="KW-0808">Transferase</keyword>
<evidence type="ECO:0000313" key="7">
    <source>
        <dbReference type="EMBL" id="CAI0628659.1"/>
    </source>
</evidence>
<evidence type="ECO:0000313" key="8">
    <source>
        <dbReference type="Proteomes" id="UP001154282"/>
    </source>
</evidence>
<accession>A0AAV0S6Q7</accession>
<evidence type="ECO:0000256" key="1">
    <source>
        <dbReference type="RuleBase" id="RU363098"/>
    </source>
</evidence>
<sequence length="1273" mass="142405">MNLQFKNPDVFQPEWGSEGSIHLTFFKCLTWQVEQTLNPSSCPYHYFCDSKYPGNYPVYVDILVFLLATASFLVTLIVLTMEVLSGSSSNEVCRSRRYLLPSGPILLPAILLTLGKGYRIHTILPVSSIGPAILLLLQVSSLTFDTGIDRDARYAFFEASTVSGILHASLYLDSVIMPYYTGFDALVASKFSGQCRSCICREEPLVVGGRLVGYRGWSPTTFLVAGALCCRIVCRVKAMSSKSKTMAVKSWLEWLSWVMIMRDCVVLAVNSPPAASSISPAVGIGAISTSFLHRSRISLSPSPSSSPSPPQPPTLRSASPPDSMADVLPPTVEALIHLICLVHKQPPLPFTTRRQLARLGEIESMAILREIDTRGVSKTFDDSVQMILRGKSPSQSQSPSTAPLYSSSSSTFTSPQRQQQLSGSPKPTWLMMHTRVGQFSQSSAASTPVKRLRLSPPPSPPQQLARSLSPTLLMTDARDGDLDLQWVVRRKLEDDFRDPPAATMEHLKELEFRKAFLILSYLRGKKLKDYMNMTADQIRELRSLPMRKFEELVWSAVGMSCIGDETQRIKSDDWNPKRPHVYQCTVDHNHHDNYDTGLSYEFKGPYFTNMRNFLHATLGDENVLLVKFSDKGNKDKSIPKCNDRCYAKFSLILSKTIKLDVDLADVFVDRADDILCSVDEEGKIVYDKKGKPLIYTDGTGFISEDLARLCPIVTQGRCLDSDIGENREVNLLGSRPREPLSPKTIVFRQSMVKVDADLNLSHKATANSMEIVNTSRRPKPAELSRNLIALLSYGGVPKDFFMDLVGKALDDALVFKRRAAARAASFPYEKEMLLSGIPLEESYLKFRLPNLMTDEKKRLRGGKIPLPESYYLMGTTDPSGVLKNGEVCIILDNGQVSGKVLVYRNPGLHFGDIHILEAVYLKEMESYVGSSKFAIFFPIHGPRSLADEMAGGDYDGDMFFVSRNPQFSAERSPFDVMTTETIALLQRFCGSSDVSFLIDNGVLRFDKGKVVMFLLSSTAGMAAESWLAMMDRLLIAEFDGTIDVNKCALKKNILSVIDIYYDALDAPKSGAKVELPPKLKMDKFPHYMEKPDYRSYKSTSILGLIYDEVRKYEARDDMPIGEIVKLPCFAGQVLPHLIEKWEKEYSLYRIEMARCCSKEVGKNIAADEINEKYRKIFYGPTGDFCTSEKKQEELFNEARAIYQVVYEYAEQRRRSAANDPEKVRKAINLCAFAWKVAGSALCALYMSSRGEKPLLCSESAFKEMFGQTNNSAK</sequence>
<dbReference type="GO" id="GO:0031047">
    <property type="term" value="P:regulatory ncRNA-mediated gene silencing"/>
    <property type="evidence" value="ECO:0007669"/>
    <property type="project" value="UniProtKB-KW"/>
</dbReference>
<dbReference type="AlphaFoldDB" id="A0AAV0S6Q7"/>
<feature type="transmembrane region" description="Helical" evidence="3">
    <location>
        <begin position="97"/>
        <end position="114"/>
    </location>
</feature>
<dbReference type="PANTHER" id="PTHR37726">
    <property type="entry name" value="TRANSMEMBRANE PROTEIN"/>
    <property type="match status" value="1"/>
</dbReference>
<keyword evidence="3" id="KW-1133">Transmembrane helix</keyword>
<comment type="catalytic activity">
    <reaction evidence="1">
        <text>RNA(n) + a ribonucleoside 5'-triphosphate = RNA(n+1) + diphosphate</text>
        <dbReference type="Rhea" id="RHEA:21248"/>
        <dbReference type="Rhea" id="RHEA-COMP:14527"/>
        <dbReference type="Rhea" id="RHEA-COMP:17342"/>
        <dbReference type="ChEBI" id="CHEBI:33019"/>
        <dbReference type="ChEBI" id="CHEBI:61557"/>
        <dbReference type="ChEBI" id="CHEBI:140395"/>
        <dbReference type="EC" id="2.7.7.48"/>
    </reaction>
</comment>
<dbReference type="Pfam" id="PF26253">
    <property type="entry name" value="RdRP_head"/>
    <property type="match status" value="1"/>
</dbReference>
<keyword evidence="8" id="KW-1185">Reference proteome</keyword>
<proteinExistence type="inferred from homology"/>
<organism evidence="7 8">
    <name type="scientific">Linum tenue</name>
    <dbReference type="NCBI Taxonomy" id="586396"/>
    <lineage>
        <taxon>Eukaryota</taxon>
        <taxon>Viridiplantae</taxon>
        <taxon>Streptophyta</taxon>
        <taxon>Embryophyta</taxon>
        <taxon>Tracheophyta</taxon>
        <taxon>Spermatophyta</taxon>
        <taxon>Magnoliopsida</taxon>
        <taxon>eudicotyledons</taxon>
        <taxon>Gunneridae</taxon>
        <taxon>Pentapetalae</taxon>
        <taxon>rosids</taxon>
        <taxon>fabids</taxon>
        <taxon>Malpighiales</taxon>
        <taxon>Linaceae</taxon>
        <taxon>Linum</taxon>
    </lineage>
</organism>
<comment type="function">
    <text evidence="1">Probably involved in the RNA silencing pathway and required for the generation of small interfering RNAs (siRNAs).</text>
</comment>
<feature type="domain" description="RDRP helical" evidence="5">
    <location>
        <begin position="504"/>
        <end position="560"/>
    </location>
</feature>
<evidence type="ECO:0000259" key="6">
    <source>
        <dbReference type="Pfam" id="PF26253"/>
    </source>
</evidence>
<dbReference type="Pfam" id="PF05183">
    <property type="entry name" value="RdRP"/>
    <property type="match status" value="1"/>
</dbReference>
<dbReference type="PANTHER" id="PTHR37726:SF1">
    <property type="entry name" value="TRANSMEMBRANE PROTEIN"/>
    <property type="match status" value="1"/>
</dbReference>
<feature type="compositionally biased region" description="Pro residues" evidence="2">
    <location>
        <begin position="304"/>
        <end position="313"/>
    </location>
</feature>
<keyword evidence="3" id="KW-0472">Membrane</keyword>
<feature type="transmembrane region" description="Helical" evidence="3">
    <location>
        <begin position="154"/>
        <end position="172"/>
    </location>
</feature>
<protein>
    <recommendedName>
        <fullName evidence="1">RNA-dependent RNA polymerase</fullName>
        <ecNumber evidence="1">2.7.7.48</ecNumber>
    </recommendedName>
</protein>
<dbReference type="InterPro" id="IPR058752">
    <property type="entry name" value="RDRP_C_head"/>
</dbReference>
<dbReference type="InterPro" id="IPR058751">
    <property type="entry name" value="RDRP_helical"/>
</dbReference>
<dbReference type="EC" id="2.7.7.48" evidence="1"/>
<dbReference type="Pfam" id="PF26252">
    <property type="entry name" value="RdRP_helical"/>
    <property type="match status" value="1"/>
</dbReference>
<keyword evidence="1" id="KW-0696">RNA-directed RNA polymerase</keyword>
<evidence type="ECO:0000259" key="4">
    <source>
        <dbReference type="Pfam" id="PF05183"/>
    </source>
</evidence>
<comment type="caution">
    <text evidence="7">The sequence shown here is derived from an EMBL/GenBank/DDBJ whole genome shotgun (WGS) entry which is preliminary data.</text>
</comment>
<evidence type="ECO:0000259" key="5">
    <source>
        <dbReference type="Pfam" id="PF26252"/>
    </source>
</evidence>
<dbReference type="GO" id="GO:0003723">
    <property type="term" value="F:RNA binding"/>
    <property type="evidence" value="ECO:0007669"/>
    <property type="project" value="UniProtKB-KW"/>
</dbReference>
<keyword evidence="1" id="KW-0943">RNA-mediated gene silencing</keyword>
<feature type="region of interest" description="Disordered" evidence="2">
    <location>
        <begin position="390"/>
        <end position="428"/>
    </location>
</feature>
<feature type="transmembrane region" description="Helical" evidence="3">
    <location>
        <begin position="62"/>
        <end position="85"/>
    </location>
</feature>
<dbReference type="InterPro" id="IPR003006">
    <property type="entry name" value="Ig/MHC_CS"/>
</dbReference>
<feature type="domain" description="RDRP core" evidence="4">
    <location>
        <begin position="637"/>
        <end position="1109"/>
    </location>
</feature>
<feature type="region of interest" description="Disordered" evidence="2">
    <location>
        <begin position="297"/>
        <end position="326"/>
    </location>
</feature>
<dbReference type="Proteomes" id="UP001154282">
    <property type="component" value="Unassembled WGS sequence"/>
</dbReference>
<feature type="transmembrane region" description="Helical" evidence="3">
    <location>
        <begin position="120"/>
        <end position="142"/>
    </location>
</feature>
<keyword evidence="3" id="KW-0812">Transmembrane</keyword>
<name>A0AAV0S6Q7_9ROSI</name>
<comment type="similarity">
    <text evidence="1">Belongs to the RdRP family.</text>
</comment>
<dbReference type="EMBL" id="CAMGYJ010000011">
    <property type="protein sequence ID" value="CAI0628659.1"/>
    <property type="molecule type" value="Genomic_DNA"/>
</dbReference>
<evidence type="ECO:0000256" key="2">
    <source>
        <dbReference type="SAM" id="MobiDB-lite"/>
    </source>
</evidence>
<keyword evidence="1" id="KW-0694">RNA-binding</keyword>
<gene>
    <name evidence="7" type="ORF">LITE_LOCUS51720</name>
</gene>
<dbReference type="InterPro" id="IPR057596">
    <property type="entry name" value="RDRP_core"/>
</dbReference>
<feature type="compositionally biased region" description="Low complexity" evidence="2">
    <location>
        <begin position="392"/>
        <end position="420"/>
    </location>
</feature>
<feature type="domain" description="RDRP C-terminal head" evidence="6">
    <location>
        <begin position="1157"/>
        <end position="1249"/>
    </location>
</feature>
<feature type="region of interest" description="Disordered" evidence="2">
    <location>
        <begin position="440"/>
        <end position="469"/>
    </location>
</feature>
<evidence type="ECO:0000256" key="3">
    <source>
        <dbReference type="SAM" id="Phobius"/>
    </source>
</evidence>
<reference evidence="7" key="1">
    <citation type="submission" date="2022-08" db="EMBL/GenBank/DDBJ databases">
        <authorList>
            <person name="Gutierrez-Valencia J."/>
        </authorList>
    </citation>
    <scope>NUCLEOTIDE SEQUENCE</scope>
</reference>